<dbReference type="AlphaFoldDB" id="A0A8C5MQ15"/>
<dbReference type="GO" id="GO:0097186">
    <property type="term" value="P:amelogenesis"/>
    <property type="evidence" value="ECO:0007669"/>
    <property type="project" value="TreeGrafter"/>
</dbReference>
<dbReference type="GO" id="GO:0036305">
    <property type="term" value="P:ameloblast differentiation"/>
    <property type="evidence" value="ECO:0007669"/>
    <property type="project" value="TreeGrafter"/>
</dbReference>
<dbReference type="GO" id="GO:0031012">
    <property type="term" value="C:extracellular matrix"/>
    <property type="evidence" value="ECO:0007669"/>
    <property type="project" value="TreeGrafter"/>
</dbReference>
<feature type="region of interest" description="Disordered" evidence="1">
    <location>
        <begin position="108"/>
        <end position="152"/>
    </location>
</feature>
<reference evidence="2" key="1">
    <citation type="submission" date="2025-08" db="UniProtKB">
        <authorList>
            <consortium name="Ensembl"/>
        </authorList>
    </citation>
    <scope>IDENTIFICATION</scope>
</reference>
<feature type="compositionally biased region" description="Basic and acidic residues" evidence="1">
    <location>
        <begin position="197"/>
        <end position="206"/>
    </location>
</feature>
<protein>
    <recommendedName>
        <fullName evidence="4">Enamelin</fullName>
    </recommendedName>
</protein>
<feature type="region of interest" description="Disordered" evidence="1">
    <location>
        <begin position="550"/>
        <end position="571"/>
    </location>
</feature>
<evidence type="ECO:0000313" key="2">
    <source>
        <dbReference type="Ensembl" id="ENSLLEP00000017958.1"/>
    </source>
</evidence>
<feature type="compositionally biased region" description="Polar residues" evidence="1">
    <location>
        <begin position="562"/>
        <end position="571"/>
    </location>
</feature>
<feature type="compositionally biased region" description="Low complexity" evidence="1">
    <location>
        <begin position="456"/>
        <end position="472"/>
    </location>
</feature>
<dbReference type="GeneTree" id="ENSGT00440000037826"/>
<feature type="region of interest" description="Disordered" evidence="1">
    <location>
        <begin position="186"/>
        <end position="239"/>
    </location>
</feature>
<proteinExistence type="predicted"/>
<keyword evidence="3" id="KW-1185">Reference proteome</keyword>
<dbReference type="PANTHER" id="PTHR16784">
    <property type="entry name" value="ENAMELIN"/>
    <property type="match status" value="1"/>
</dbReference>
<feature type="compositionally biased region" description="Low complexity" evidence="1">
    <location>
        <begin position="128"/>
        <end position="137"/>
    </location>
</feature>
<dbReference type="Proteomes" id="UP000694569">
    <property type="component" value="Unplaced"/>
</dbReference>
<accession>A0A8C5MQ15</accession>
<dbReference type="GO" id="GO:0030345">
    <property type="term" value="F:structural constituent of tooth enamel"/>
    <property type="evidence" value="ECO:0007669"/>
    <property type="project" value="TreeGrafter"/>
</dbReference>
<feature type="region of interest" description="Disordered" evidence="1">
    <location>
        <begin position="944"/>
        <end position="971"/>
    </location>
</feature>
<reference evidence="2" key="2">
    <citation type="submission" date="2025-09" db="UniProtKB">
        <authorList>
            <consortium name="Ensembl"/>
        </authorList>
    </citation>
    <scope>IDENTIFICATION</scope>
</reference>
<feature type="compositionally biased region" description="Polar residues" evidence="1">
    <location>
        <begin position="211"/>
        <end position="239"/>
    </location>
</feature>
<dbReference type="Ensembl" id="ENSLLET00000018663.1">
    <property type="protein sequence ID" value="ENSLLEP00000017958.1"/>
    <property type="gene ID" value="ENSLLEG00000011438.1"/>
</dbReference>
<dbReference type="GO" id="GO:0070175">
    <property type="term" value="P:positive regulation of enamel mineralization"/>
    <property type="evidence" value="ECO:0007669"/>
    <property type="project" value="TreeGrafter"/>
</dbReference>
<organism evidence="2 3">
    <name type="scientific">Leptobrachium leishanense</name>
    <name type="common">Leishan spiny toad</name>
    <dbReference type="NCBI Taxonomy" id="445787"/>
    <lineage>
        <taxon>Eukaryota</taxon>
        <taxon>Metazoa</taxon>
        <taxon>Chordata</taxon>
        <taxon>Craniata</taxon>
        <taxon>Vertebrata</taxon>
        <taxon>Euteleostomi</taxon>
        <taxon>Amphibia</taxon>
        <taxon>Batrachia</taxon>
        <taxon>Anura</taxon>
        <taxon>Pelobatoidea</taxon>
        <taxon>Megophryidae</taxon>
        <taxon>Leptobrachium</taxon>
    </lineage>
</organism>
<dbReference type="OrthoDB" id="9903658at2759"/>
<feature type="region of interest" description="Disordered" evidence="1">
    <location>
        <begin position="367"/>
        <end position="404"/>
    </location>
</feature>
<dbReference type="InterPro" id="IPR015673">
    <property type="entry name" value="Enamelin"/>
</dbReference>
<feature type="region of interest" description="Disordered" evidence="1">
    <location>
        <begin position="452"/>
        <end position="473"/>
    </location>
</feature>
<dbReference type="PANTHER" id="PTHR16784:SF2">
    <property type="entry name" value="ENAMELIN"/>
    <property type="match status" value="1"/>
</dbReference>
<name>A0A8C5MQ15_9ANUR</name>
<sequence length="1067" mass="120247">MVNNRSSTPRGQYGNLRYNPHKRNTMSRVIVFLYLVQFSRAFPMNFGHRGSNSEEGMPYGPFNHMNMQMPPVPPMYGLGLPHYSQMIQLQQALAQQPFPWLQQNAAVGQNNRGTSTPQQTPLNRPHHQPTYQYVTPQPQQPLQPLPAPDPQMPQMFPPLLGGMNPFQPYWQQGNYFGLFGFGNRPYNSEEANEDEEAAKPEKESPKAESPVTESSIATTADPNLTTLDPNQGGNATHNTSLVGEHSQIIRPDGQIVLTPPGNSILTNQGRRINTIAGPFRSSHPLYRSTYQQSISRNPQHKHYTVNKVLVGHGGRSNIVQHQEPLNKASSGKMLYTRGSQPTYMNAPTGRTDFLRSHVNAPRSFLQEAGINKPRSQALLPPTENNGRNLADPRKHDANSQVRQHSAWQVNKNRIANQRAIHVQPHQPHHNEHLTQYRSQPVNVDQKQNVPRGLFSNQQNTQNQNKGGDQKNNMYQNKANTISQGRQVLQKSDGFLRPSEILPYEGEDNVYEKDGRLYRRGNSWNNMQSNIETTRLHSGPQQETIYILSPISSSDVPGHPDNNPRQGSGNSINNAWEKATEHESPQYDSLGQRNVNIYPENGFYDQANSMPKQTWDNGAGLKISQSDPLDPAIDNHHTPIHQASQDLYIINDRAPAGERRYVYISNVEPTTQKEDSHIIGTRPLYQTKHTSTSPHKVATSFDHNSYFVGYDTDSQAQNKNVLHNSNTVFEKTDSERYNVGSDVPFDHGDSNHMRLSPYSEMNSWSYNTHDYLPSQTENTNYDVYPSGMRGQPAYQRQMETDYGGSRHYTCSFPISEIDQTRGHSNQLLYVCCKLSDVQSGTASGPIDNSNFFRLTLNEYNDWVPNQDRTHRQHTRNVIELPKVTYNQNTKTLLGYNNTNNKENTMLFAREDAEMFPCPTKGCHEQMLNHPYHGIDIVDSKPCSARGDLDTDPTASPNKKMMACENPDGPSINTQDDGLLHRRSENDVRPKLATGKLLRILACSKDRQIHTGNMLNGPGRGKPFSLKHDVPNAVAATVGSTITHVESYQPLESRKDPASNAQDCLILNK</sequence>
<feature type="compositionally biased region" description="Polar residues" evidence="1">
    <location>
        <begin position="108"/>
        <end position="122"/>
    </location>
</feature>
<evidence type="ECO:0000313" key="3">
    <source>
        <dbReference type="Proteomes" id="UP000694569"/>
    </source>
</evidence>
<feature type="compositionally biased region" description="Pro residues" evidence="1">
    <location>
        <begin position="138"/>
        <end position="151"/>
    </location>
</feature>
<evidence type="ECO:0000256" key="1">
    <source>
        <dbReference type="SAM" id="MobiDB-lite"/>
    </source>
</evidence>
<evidence type="ECO:0008006" key="4">
    <source>
        <dbReference type="Google" id="ProtNLM"/>
    </source>
</evidence>